<dbReference type="InterPro" id="IPR011051">
    <property type="entry name" value="RmlC_Cupin_sf"/>
</dbReference>
<dbReference type="InterPro" id="IPR014710">
    <property type="entry name" value="RmlC-like_jellyroll"/>
</dbReference>
<protein>
    <submittedName>
        <fullName evidence="2">Cupin domain-containing protein</fullName>
    </submittedName>
</protein>
<organism evidence="2 3">
    <name type="scientific">Variimorphobacter saccharofermentans</name>
    <dbReference type="NCBI Taxonomy" id="2755051"/>
    <lineage>
        <taxon>Bacteria</taxon>
        <taxon>Bacillati</taxon>
        <taxon>Bacillota</taxon>
        <taxon>Clostridia</taxon>
        <taxon>Lachnospirales</taxon>
        <taxon>Lachnospiraceae</taxon>
        <taxon>Variimorphobacter</taxon>
    </lineage>
</organism>
<comment type="caution">
    <text evidence="2">The sequence shown here is derived from an EMBL/GenBank/DDBJ whole genome shotgun (WGS) entry which is preliminary data.</text>
</comment>
<dbReference type="InterPro" id="IPR013096">
    <property type="entry name" value="Cupin_2"/>
</dbReference>
<proteinExistence type="predicted"/>
<feature type="domain" description="Cupin type-2" evidence="1">
    <location>
        <begin position="46"/>
        <end position="88"/>
    </location>
</feature>
<dbReference type="AlphaFoldDB" id="A0A839JW18"/>
<dbReference type="Gene3D" id="2.60.120.10">
    <property type="entry name" value="Jelly Rolls"/>
    <property type="match status" value="1"/>
</dbReference>
<evidence type="ECO:0000259" key="1">
    <source>
        <dbReference type="Pfam" id="PF07883"/>
    </source>
</evidence>
<name>A0A839JW18_9FIRM</name>
<gene>
    <name evidence="2" type="ORF">H0486_00935</name>
</gene>
<evidence type="ECO:0000313" key="3">
    <source>
        <dbReference type="Proteomes" id="UP000574276"/>
    </source>
</evidence>
<dbReference type="EMBL" id="JACEGA010000001">
    <property type="protein sequence ID" value="MBB2181457.1"/>
    <property type="molecule type" value="Genomic_DNA"/>
</dbReference>
<reference evidence="2 3" key="1">
    <citation type="submission" date="2020-07" db="EMBL/GenBank/DDBJ databases">
        <title>Characterization and genome sequencing of isolate MD1, a novel member within the family Lachnospiraceae.</title>
        <authorList>
            <person name="Rettenmaier R."/>
            <person name="Di Bello L."/>
            <person name="Zinser C."/>
            <person name="Scheitz K."/>
            <person name="Liebl W."/>
            <person name="Zverlov V."/>
        </authorList>
    </citation>
    <scope>NUCLEOTIDE SEQUENCE [LARGE SCALE GENOMIC DNA]</scope>
    <source>
        <strain evidence="2 3">MD1</strain>
    </source>
</reference>
<keyword evidence="3" id="KW-1185">Reference proteome</keyword>
<dbReference type="Proteomes" id="UP000574276">
    <property type="component" value="Unassembled WGS sequence"/>
</dbReference>
<evidence type="ECO:0000313" key="2">
    <source>
        <dbReference type="EMBL" id="MBB2181457.1"/>
    </source>
</evidence>
<dbReference type="SUPFAM" id="SSF51182">
    <property type="entry name" value="RmlC-like cupins"/>
    <property type="match status" value="1"/>
</dbReference>
<accession>A0A839JW18</accession>
<sequence>MESIFYKPILNLPEADIPIKGVHAYLSQGNNHQIIFMEFSEDVDLPEHSHASQIGIVLEGQIDLVIGGIKSTYRKGDRYFIPEGVQHSGKIYAGYADITFFNEKNRYFTK</sequence>
<dbReference type="RefSeq" id="WP_228351237.1">
    <property type="nucleotide sequence ID" value="NZ_JACEGA010000001.1"/>
</dbReference>
<dbReference type="Pfam" id="PF07883">
    <property type="entry name" value="Cupin_2"/>
    <property type="match status" value="1"/>
</dbReference>